<accession>A0ABQ6XDL0</accession>
<dbReference type="InterPro" id="IPR002104">
    <property type="entry name" value="Integrase_catalytic"/>
</dbReference>
<reference evidence="9 10" key="1">
    <citation type="submission" date="2019-09" db="EMBL/GenBank/DDBJ databases">
        <title>The Halomonas whole genome shotgun (WGS).</title>
        <authorList>
            <person name="Xie Z."/>
        </authorList>
    </citation>
    <scope>NUCLEOTIDE SEQUENCE [LARGE SCALE GENOMIC DNA]</scope>
    <source>
        <strain evidence="9 10">NBT06E8</strain>
    </source>
</reference>
<dbReference type="InterPro" id="IPR013762">
    <property type="entry name" value="Integrase-like_cat_sf"/>
</dbReference>
<keyword evidence="10" id="KW-1185">Reference proteome</keyword>
<evidence type="ECO:0000259" key="7">
    <source>
        <dbReference type="PROSITE" id="PS51898"/>
    </source>
</evidence>
<evidence type="ECO:0000256" key="6">
    <source>
        <dbReference type="SAM" id="MobiDB-lite"/>
    </source>
</evidence>
<dbReference type="PANTHER" id="PTHR30629">
    <property type="entry name" value="PROPHAGE INTEGRASE"/>
    <property type="match status" value="1"/>
</dbReference>
<gene>
    <name evidence="9" type="ORF">F1978_02280</name>
</gene>
<dbReference type="Gene3D" id="3.30.160.390">
    <property type="entry name" value="Integrase, DNA-binding domain"/>
    <property type="match status" value="1"/>
</dbReference>
<evidence type="ECO:0000313" key="9">
    <source>
        <dbReference type="EMBL" id="KAE8440091.1"/>
    </source>
</evidence>
<dbReference type="SUPFAM" id="SSF56349">
    <property type="entry name" value="DNA breaking-rejoining enzymes"/>
    <property type="match status" value="1"/>
</dbReference>
<comment type="similarity">
    <text evidence="1">Belongs to the 'phage' integrase family.</text>
</comment>
<dbReference type="CDD" id="cd00801">
    <property type="entry name" value="INT_P4_C"/>
    <property type="match status" value="1"/>
</dbReference>
<dbReference type="Pfam" id="PF22022">
    <property type="entry name" value="Phage_int_M"/>
    <property type="match status" value="1"/>
</dbReference>
<dbReference type="Gene3D" id="1.10.150.130">
    <property type="match status" value="1"/>
</dbReference>
<dbReference type="Proteomes" id="UP000466130">
    <property type="component" value="Unassembled WGS sequence"/>
</dbReference>
<organism evidence="9 10">
    <name type="scientific">Vreelandella piezotolerans</name>
    <dbReference type="NCBI Taxonomy" id="2609667"/>
    <lineage>
        <taxon>Bacteria</taxon>
        <taxon>Pseudomonadati</taxon>
        <taxon>Pseudomonadota</taxon>
        <taxon>Gammaproteobacteria</taxon>
        <taxon>Oceanospirillales</taxon>
        <taxon>Halomonadaceae</taxon>
        <taxon>Vreelandella</taxon>
    </lineage>
</organism>
<evidence type="ECO:0000313" key="10">
    <source>
        <dbReference type="Proteomes" id="UP000466130"/>
    </source>
</evidence>
<evidence type="ECO:0000256" key="3">
    <source>
        <dbReference type="ARBA" id="ARBA00023125"/>
    </source>
</evidence>
<proteinExistence type="inferred from homology"/>
<name>A0ABQ6XDL0_9GAMM</name>
<dbReference type="InterPro" id="IPR044068">
    <property type="entry name" value="CB"/>
</dbReference>
<feature type="domain" description="Core-binding (CB)" evidence="8">
    <location>
        <begin position="94"/>
        <end position="175"/>
    </location>
</feature>
<dbReference type="Gene3D" id="1.10.443.10">
    <property type="entry name" value="Intergrase catalytic core"/>
    <property type="match status" value="1"/>
</dbReference>
<keyword evidence="2" id="KW-0229">DNA integration</keyword>
<dbReference type="PROSITE" id="PS51898">
    <property type="entry name" value="TYR_RECOMBINASE"/>
    <property type="match status" value="1"/>
</dbReference>
<dbReference type="InterPro" id="IPR011010">
    <property type="entry name" value="DNA_brk_join_enz"/>
</dbReference>
<dbReference type="InterPro" id="IPR010998">
    <property type="entry name" value="Integrase_recombinase_N"/>
</dbReference>
<dbReference type="InterPro" id="IPR038488">
    <property type="entry name" value="Integrase_DNA-bd_sf"/>
</dbReference>
<dbReference type="InterPro" id="IPR025166">
    <property type="entry name" value="Integrase_DNA_bind_dom"/>
</dbReference>
<evidence type="ECO:0000259" key="8">
    <source>
        <dbReference type="PROSITE" id="PS51900"/>
    </source>
</evidence>
<dbReference type="Pfam" id="PF13356">
    <property type="entry name" value="Arm-DNA-bind_3"/>
    <property type="match status" value="1"/>
</dbReference>
<keyword evidence="4" id="KW-0233">DNA recombination</keyword>
<dbReference type="RefSeq" id="WP_153842369.1">
    <property type="nucleotide sequence ID" value="NZ_CP048602.1"/>
</dbReference>
<dbReference type="PANTHER" id="PTHR30629:SF2">
    <property type="entry name" value="PROPHAGE INTEGRASE INTS-RELATED"/>
    <property type="match status" value="1"/>
</dbReference>
<dbReference type="PROSITE" id="PS51900">
    <property type="entry name" value="CB"/>
    <property type="match status" value="1"/>
</dbReference>
<dbReference type="EMBL" id="VWRT01000001">
    <property type="protein sequence ID" value="KAE8440091.1"/>
    <property type="molecule type" value="Genomic_DNA"/>
</dbReference>
<comment type="caution">
    <text evidence="9">The sequence shown here is derived from an EMBL/GenBank/DDBJ whole genome shotgun (WGS) entry which is preliminary data.</text>
</comment>
<feature type="region of interest" description="Disordered" evidence="6">
    <location>
        <begin position="1"/>
        <end position="23"/>
    </location>
</feature>
<feature type="domain" description="Tyr recombinase" evidence="7">
    <location>
        <begin position="206"/>
        <end position="385"/>
    </location>
</feature>
<evidence type="ECO:0000256" key="2">
    <source>
        <dbReference type="ARBA" id="ARBA00022908"/>
    </source>
</evidence>
<keyword evidence="3 5" id="KW-0238">DNA-binding</keyword>
<protein>
    <submittedName>
        <fullName evidence="9">Tyrosine-type recombinase/integrase</fullName>
    </submittedName>
</protein>
<dbReference type="InterPro" id="IPR050808">
    <property type="entry name" value="Phage_Integrase"/>
</dbReference>
<evidence type="ECO:0000256" key="4">
    <source>
        <dbReference type="ARBA" id="ARBA00023172"/>
    </source>
</evidence>
<sequence>MAIHKLSPRKVATAGPGKHEDGGGLRLVVSGGGAKKWVLRFTLKGKRREMGLGSFPDTGLADARRKAEHYRRLAKDGADPIQARDAEQQETSTPTFTSCAARYIQSHRRSWRNAKHARQWVSTLKTYARPVIGNMPVDEIDTQDIVSILNPIWTSKTETAKRVQGRIENVLDYASAHKYRDEANPARWRGHLDKLLAKPSRVKRVSHHPAMPYDEVAAFMAELQGYTSISSKALQFLILTATRTSEVLRTEWPEIDLENTTWTIPAERMKARREHRVPLSTQAVSLLSDLPRVQGNPYVFPGARLGRPLSNMAMLQLMRGMGYGVGGKRGDYVPHGFRSSFRDWSGEVSSYPRDVAEMALAHTIENKVEAAYRRGDLFEKRRSMMQDWSDFITD</sequence>
<evidence type="ECO:0000256" key="5">
    <source>
        <dbReference type="PROSITE-ProRule" id="PRU01248"/>
    </source>
</evidence>
<evidence type="ECO:0000256" key="1">
    <source>
        <dbReference type="ARBA" id="ARBA00008857"/>
    </source>
</evidence>
<dbReference type="Pfam" id="PF00589">
    <property type="entry name" value="Phage_integrase"/>
    <property type="match status" value="1"/>
</dbReference>
<dbReference type="InterPro" id="IPR053876">
    <property type="entry name" value="Phage_int_M"/>
</dbReference>